<dbReference type="InterPro" id="IPR036875">
    <property type="entry name" value="Znf_CCHC_sf"/>
</dbReference>
<dbReference type="GO" id="GO:0008270">
    <property type="term" value="F:zinc ion binding"/>
    <property type="evidence" value="ECO:0007669"/>
    <property type="project" value="UniProtKB-KW"/>
</dbReference>
<evidence type="ECO:0000313" key="5">
    <source>
        <dbReference type="EMBL" id="TFK78165.1"/>
    </source>
</evidence>
<dbReference type="AlphaFoldDB" id="A0A5C3NLR1"/>
<keyword evidence="2" id="KW-0479">Metal-binding</keyword>
<name>A0A5C3NLR1_9APHY</name>
<keyword evidence="1" id="KW-0507">mRNA processing</keyword>
<sequence length="629" mass="69878">MEITGTNRPEGAGGKTLLAFGTTDPEETDSQTQKTGTETVGGARSGTRNASPGPSYKRPYQDDVEDISDPDEDEETYQTKKKGKEPMTKKSRTLSTLPSGRDRSTTLRSDDEWNREQDRQMQELLNKDEDVHPQGGRAPANIAARMSRSKTRGTEDDPVTIDFGGADDDDDGDNDEEEGVRFESPSALGPGNGGSIFHQIGATSDPAAVVAAVMQIRNPVERNIILEYLSASTSMLKAGMAAGRLMGDPSAPPAPKTASQKPAVIDSPVGDNKNKENIFLSKKKSYVDPRVIAMLRNGYHVPLSAFLKSEIERINDGKVKSSKVDSRNNLTMYILDLSGCPNERTLDPDQWRDAWSNLLKIMDRVVRPREAERWLTHFEYLYDLEWFRDEFQAVLEFDVDLRKSWFLEDPNNKSPFVVGDGDYLRELGEVRLRCLRKHMDARPRTPPPRYAHQSRSPARPSYQTRPERFDDRRGAADHGGRMREREMPFRGGRPAGSSGGLCLICGESGHRAKECSQTTMVGGGRPFATYSGNRLVAIQGRGHLCAAWNAGGLDPCKSRACPNTHQCHRCSFCGSANHRAANRYPDLPHNLRYGFPIGNLAPLSRTQINANYPAAADHMDFILEYVDEQ</sequence>
<reference evidence="5 6" key="1">
    <citation type="journal article" date="2019" name="Nat. Ecol. Evol.">
        <title>Megaphylogeny resolves global patterns of mushroom evolution.</title>
        <authorList>
            <person name="Varga T."/>
            <person name="Krizsan K."/>
            <person name="Foldi C."/>
            <person name="Dima B."/>
            <person name="Sanchez-Garcia M."/>
            <person name="Sanchez-Ramirez S."/>
            <person name="Szollosi G.J."/>
            <person name="Szarkandi J.G."/>
            <person name="Papp V."/>
            <person name="Albert L."/>
            <person name="Andreopoulos W."/>
            <person name="Angelini C."/>
            <person name="Antonin V."/>
            <person name="Barry K.W."/>
            <person name="Bougher N.L."/>
            <person name="Buchanan P."/>
            <person name="Buyck B."/>
            <person name="Bense V."/>
            <person name="Catcheside P."/>
            <person name="Chovatia M."/>
            <person name="Cooper J."/>
            <person name="Damon W."/>
            <person name="Desjardin D."/>
            <person name="Finy P."/>
            <person name="Geml J."/>
            <person name="Haridas S."/>
            <person name="Hughes K."/>
            <person name="Justo A."/>
            <person name="Karasinski D."/>
            <person name="Kautmanova I."/>
            <person name="Kiss B."/>
            <person name="Kocsube S."/>
            <person name="Kotiranta H."/>
            <person name="LaButti K.M."/>
            <person name="Lechner B.E."/>
            <person name="Liimatainen K."/>
            <person name="Lipzen A."/>
            <person name="Lukacs Z."/>
            <person name="Mihaltcheva S."/>
            <person name="Morgado L.N."/>
            <person name="Niskanen T."/>
            <person name="Noordeloos M.E."/>
            <person name="Ohm R.A."/>
            <person name="Ortiz-Santana B."/>
            <person name="Ovrebo C."/>
            <person name="Racz N."/>
            <person name="Riley R."/>
            <person name="Savchenko A."/>
            <person name="Shiryaev A."/>
            <person name="Soop K."/>
            <person name="Spirin V."/>
            <person name="Szebenyi C."/>
            <person name="Tomsovsky M."/>
            <person name="Tulloss R.E."/>
            <person name="Uehling J."/>
            <person name="Grigoriev I.V."/>
            <person name="Vagvolgyi C."/>
            <person name="Papp T."/>
            <person name="Martin F.M."/>
            <person name="Miettinen O."/>
            <person name="Hibbett D.S."/>
            <person name="Nagy L.G."/>
        </authorList>
    </citation>
    <scope>NUCLEOTIDE SEQUENCE [LARGE SCALE GENOMIC DNA]</scope>
    <source>
        <strain evidence="5 6">HHB13444</strain>
    </source>
</reference>
<feature type="non-terminal residue" evidence="5">
    <location>
        <position position="629"/>
    </location>
</feature>
<dbReference type="STRING" id="1314778.A0A5C3NLR1"/>
<accession>A0A5C3NLR1</accession>
<dbReference type="GO" id="GO:0006397">
    <property type="term" value="P:mRNA processing"/>
    <property type="evidence" value="ECO:0007669"/>
    <property type="project" value="UniProtKB-KW"/>
</dbReference>
<dbReference type="EMBL" id="ML212749">
    <property type="protein sequence ID" value="TFK78165.1"/>
    <property type="molecule type" value="Genomic_DNA"/>
</dbReference>
<feature type="compositionally biased region" description="Acidic residues" evidence="3">
    <location>
        <begin position="62"/>
        <end position="76"/>
    </location>
</feature>
<feature type="domain" description="CCHC-type" evidence="4">
    <location>
        <begin position="502"/>
        <end position="517"/>
    </location>
</feature>
<feature type="region of interest" description="Disordered" evidence="3">
    <location>
        <begin position="438"/>
        <end position="494"/>
    </location>
</feature>
<evidence type="ECO:0000256" key="2">
    <source>
        <dbReference type="PROSITE-ProRule" id="PRU00047"/>
    </source>
</evidence>
<dbReference type="SMART" id="SM00343">
    <property type="entry name" value="ZnF_C2HC"/>
    <property type="match status" value="1"/>
</dbReference>
<protein>
    <recommendedName>
        <fullName evidence="4">CCHC-type domain-containing protein</fullName>
    </recommendedName>
</protein>
<dbReference type="Proteomes" id="UP000308197">
    <property type="component" value="Unassembled WGS sequence"/>
</dbReference>
<dbReference type="SUPFAM" id="SSF57756">
    <property type="entry name" value="Retrovirus zinc finger-like domains"/>
    <property type="match status" value="1"/>
</dbReference>
<dbReference type="GO" id="GO:0003676">
    <property type="term" value="F:nucleic acid binding"/>
    <property type="evidence" value="ECO:0007669"/>
    <property type="project" value="InterPro"/>
</dbReference>
<dbReference type="Pfam" id="PF00098">
    <property type="entry name" value="zf-CCHC"/>
    <property type="match status" value="1"/>
</dbReference>
<organism evidence="5 6">
    <name type="scientific">Polyporus arcularius HHB13444</name>
    <dbReference type="NCBI Taxonomy" id="1314778"/>
    <lineage>
        <taxon>Eukaryota</taxon>
        <taxon>Fungi</taxon>
        <taxon>Dikarya</taxon>
        <taxon>Basidiomycota</taxon>
        <taxon>Agaricomycotina</taxon>
        <taxon>Agaricomycetes</taxon>
        <taxon>Polyporales</taxon>
        <taxon>Polyporaceae</taxon>
        <taxon>Polyporus</taxon>
    </lineage>
</organism>
<proteinExistence type="predicted"/>
<feature type="compositionally biased region" description="Polar residues" evidence="3">
    <location>
        <begin position="453"/>
        <end position="464"/>
    </location>
</feature>
<feature type="compositionally biased region" description="Acidic residues" evidence="3">
    <location>
        <begin position="165"/>
        <end position="178"/>
    </location>
</feature>
<evidence type="ECO:0000256" key="1">
    <source>
        <dbReference type="ARBA" id="ARBA00022664"/>
    </source>
</evidence>
<evidence type="ECO:0000256" key="3">
    <source>
        <dbReference type="SAM" id="MobiDB-lite"/>
    </source>
</evidence>
<keyword evidence="2" id="KW-0863">Zinc-finger</keyword>
<evidence type="ECO:0000313" key="6">
    <source>
        <dbReference type="Proteomes" id="UP000308197"/>
    </source>
</evidence>
<dbReference type="InterPro" id="IPR001878">
    <property type="entry name" value="Znf_CCHC"/>
</dbReference>
<feature type="compositionally biased region" description="Basic and acidic residues" evidence="3">
    <location>
        <begin position="465"/>
        <end position="488"/>
    </location>
</feature>
<feature type="region of interest" description="Disordered" evidence="3">
    <location>
        <begin position="246"/>
        <end position="270"/>
    </location>
</feature>
<evidence type="ECO:0000259" key="4">
    <source>
        <dbReference type="PROSITE" id="PS50158"/>
    </source>
</evidence>
<dbReference type="InParanoid" id="A0A5C3NLR1"/>
<feature type="region of interest" description="Disordered" evidence="3">
    <location>
        <begin position="1"/>
        <end position="192"/>
    </location>
</feature>
<feature type="compositionally biased region" description="Basic and acidic residues" evidence="3">
    <location>
        <begin position="100"/>
        <end position="132"/>
    </location>
</feature>
<gene>
    <name evidence="5" type="ORF">K466DRAFT_571011</name>
</gene>
<dbReference type="PROSITE" id="PS50158">
    <property type="entry name" value="ZF_CCHC"/>
    <property type="match status" value="1"/>
</dbReference>
<keyword evidence="6" id="KW-1185">Reference proteome</keyword>
<keyword evidence="2" id="KW-0862">Zinc</keyword>